<reference evidence="2" key="1">
    <citation type="submission" date="2021-09" db="EMBL/GenBank/DDBJ databases">
        <title>Network and meta-omics reveal the key degrader and cooperation patterns in an efficient 1,4-dioxane-degrading microbial community.</title>
        <authorList>
            <person name="Dai C."/>
        </authorList>
    </citation>
    <scope>NUCLEOTIDE SEQUENCE</scope>
    <source>
        <strain evidence="2">ZM13</strain>
    </source>
</reference>
<feature type="domain" description="Lambda phage tail tube protein N-terminal" evidence="1">
    <location>
        <begin position="21"/>
        <end position="130"/>
    </location>
</feature>
<gene>
    <name evidence="2" type="ORF">K9D25_10095</name>
</gene>
<dbReference type="Proteomes" id="UP000831684">
    <property type="component" value="Chromosome"/>
</dbReference>
<dbReference type="CDD" id="cd00146">
    <property type="entry name" value="PKD"/>
    <property type="match status" value="1"/>
</dbReference>
<accession>A0A9E7CY10</accession>
<evidence type="ECO:0000259" key="1">
    <source>
        <dbReference type="Pfam" id="PF16461"/>
    </source>
</evidence>
<proteinExistence type="predicted"/>
<dbReference type="Gene3D" id="2.60.40.2700">
    <property type="match status" value="1"/>
</dbReference>
<protein>
    <submittedName>
        <fullName evidence="2">Histidine kinase</fullName>
    </submittedName>
</protein>
<dbReference type="KEGG" id="apol:K9D25_10095"/>
<dbReference type="GO" id="GO:0016301">
    <property type="term" value="F:kinase activity"/>
    <property type="evidence" value="ECO:0007669"/>
    <property type="project" value="UniProtKB-KW"/>
</dbReference>
<dbReference type="Gene3D" id="4.10.410.40">
    <property type="match status" value="1"/>
</dbReference>
<keyword evidence="2" id="KW-0808">Transferase</keyword>
<dbReference type="AlphaFoldDB" id="A0A9E7CY10"/>
<evidence type="ECO:0000313" key="3">
    <source>
        <dbReference type="Proteomes" id="UP000831684"/>
    </source>
</evidence>
<dbReference type="InterPro" id="IPR032494">
    <property type="entry name" value="Phage_TTP_N"/>
</dbReference>
<name>A0A9E7CY10_9HYPH</name>
<keyword evidence="2" id="KW-0418">Kinase</keyword>
<dbReference type="RefSeq" id="WP_244450707.1">
    <property type="nucleotide sequence ID" value="NZ_CP083239.1"/>
</dbReference>
<organism evidence="2 3">
    <name type="scientific">Ancylobacter polymorphus</name>
    <dbReference type="NCBI Taxonomy" id="223390"/>
    <lineage>
        <taxon>Bacteria</taxon>
        <taxon>Pseudomonadati</taxon>
        <taxon>Pseudomonadota</taxon>
        <taxon>Alphaproteobacteria</taxon>
        <taxon>Hyphomicrobiales</taxon>
        <taxon>Xanthobacteraceae</taxon>
        <taxon>Ancylobacter</taxon>
    </lineage>
</organism>
<dbReference type="Pfam" id="PF16461">
    <property type="entry name" value="Phage_TTP_12"/>
    <property type="match status" value="1"/>
</dbReference>
<dbReference type="EMBL" id="CP083239">
    <property type="protein sequence ID" value="UOK73014.1"/>
    <property type="molecule type" value="Genomic_DNA"/>
</dbReference>
<evidence type="ECO:0000313" key="2">
    <source>
        <dbReference type="EMBL" id="UOK73014.1"/>
    </source>
</evidence>
<sequence>MDEPGIGYGSLFEISTDGGSTWASPGEVNSLTPPAFAVDAIDVTHMQSANGTREFIPGLMDPGEASVEMNFKPGSEGEALILSVLRTKIKARCTFPAGETVTFDAIITGYAPAVPMDDKMTATVTVKVSGVVVNAAAAAPVNVIKPAISGVAQVGQVLTAYPGQWSGAPAFAYQWKNEGVNLAGATHATYTLQASDSGDTITVTVTATNSEGSASATSAGLADIAA</sequence>